<dbReference type="InterPro" id="IPR036162">
    <property type="entry name" value="Resolvase-like_N_sf"/>
</dbReference>
<proteinExistence type="predicted"/>
<feature type="coiled-coil region" evidence="1">
    <location>
        <begin position="371"/>
        <end position="433"/>
    </location>
</feature>
<gene>
    <name evidence="4" type="ORF">CA54_41100</name>
</gene>
<dbReference type="AlphaFoldDB" id="A0A5C6BBN3"/>
<dbReference type="EMBL" id="SJPP01000002">
    <property type="protein sequence ID" value="TWU08871.1"/>
    <property type="molecule type" value="Genomic_DNA"/>
</dbReference>
<dbReference type="GO" id="GO:0003677">
    <property type="term" value="F:DNA binding"/>
    <property type="evidence" value="ECO:0007669"/>
    <property type="project" value="InterPro"/>
</dbReference>
<dbReference type="Proteomes" id="UP000320735">
    <property type="component" value="Unassembled WGS sequence"/>
</dbReference>
<name>A0A5C6BBN3_9PLAN</name>
<keyword evidence="5" id="KW-1185">Reference proteome</keyword>
<keyword evidence="1" id="KW-0175">Coiled coil</keyword>
<dbReference type="Pfam" id="PF07508">
    <property type="entry name" value="Recombinase"/>
    <property type="match status" value="1"/>
</dbReference>
<evidence type="ECO:0000259" key="2">
    <source>
        <dbReference type="PROSITE" id="PS51736"/>
    </source>
</evidence>
<comment type="caution">
    <text evidence="4">The sequence shown here is derived from an EMBL/GenBank/DDBJ whole genome shotgun (WGS) entry which is preliminary data.</text>
</comment>
<reference evidence="4 5" key="1">
    <citation type="submission" date="2019-02" db="EMBL/GenBank/DDBJ databases">
        <title>Deep-cultivation of Planctomycetes and their phenomic and genomic characterization uncovers novel biology.</title>
        <authorList>
            <person name="Wiegand S."/>
            <person name="Jogler M."/>
            <person name="Boedeker C."/>
            <person name="Pinto D."/>
            <person name="Vollmers J."/>
            <person name="Rivas-Marin E."/>
            <person name="Kohn T."/>
            <person name="Peeters S.H."/>
            <person name="Heuer A."/>
            <person name="Rast P."/>
            <person name="Oberbeckmann S."/>
            <person name="Bunk B."/>
            <person name="Jeske O."/>
            <person name="Meyerdierks A."/>
            <person name="Storesund J.E."/>
            <person name="Kallscheuer N."/>
            <person name="Luecker S."/>
            <person name="Lage O.M."/>
            <person name="Pohl T."/>
            <person name="Merkel B.J."/>
            <person name="Hornburger P."/>
            <person name="Mueller R.-W."/>
            <person name="Bruemmer F."/>
            <person name="Labrenz M."/>
            <person name="Spormann A.M."/>
            <person name="Op Den Camp H."/>
            <person name="Overmann J."/>
            <person name="Amann R."/>
            <person name="Jetten M.S.M."/>
            <person name="Mascher T."/>
            <person name="Medema M.H."/>
            <person name="Devos D.P."/>
            <person name="Kaster A.-K."/>
            <person name="Ovreas L."/>
            <person name="Rohde M."/>
            <person name="Galperin M.Y."/>
            <person name="Jogler C."/>
        </authorList>
    </citation>
    <scope>NUCLEOTIDE SEQUENCE [LARGE SCALE GENOMIC DNA]</scope>
    <source>
        <strain evidence="4 5">CA54</strain>
    </source>
</reference>
<dbReference type="CDD" id="cd00338">
    <property type="entry name" value="Ser_Recombinase"/>
    <property type="match status" value="1"/>
</dbReference>
<accession>A0A5C6BBN3</accession>
<evidence type="ECO:0000313" key="4">
    <source>
        <dbReference type="EMBL" id="TWU08871.1"/>
    </source>
</evidence>
<dbReference type="PROSITE" id="PS51737">
    <property type="entry name" value="RECOMBINASE_DNA_BIND"/>
    <property type="match status" value="1"/>
</dbReference>
<dbReference type="InterPro" id="IPR025827">
    <property type="entry name" value="Zn_ribbon_recom_dom"/>
</dbReference>
<dbReference type="InterPro" id="IPR038109">
    <property type="entry name" value="DNA_bind_recomb_sf"/>
</dbReference>
<organism evidence="4 5">
    <name type="scientific">Symmachiella macrocystis</name>
    <dbReference type="NCBI Taxonomy" id="2527985"/>
    <lineage>
        <taxon>Bacteria</taxon>
        <taxon>Pseudomonadati</taxon>
        <taxon>Planctomycetota</taxon>
        <taxon>Planctomycetia</taxon>
        <taxon>Planctomycetales</taxon>
        <taxon>Planctomycetaceae</taxon>
        <taxon>Symmachiella</taxon>
    </lineage>
</organism>
<dbReference type="Gene3D" id="3.90.1750.20">
    <property type="entry name" value="Putative Large Serine Recombinase, Chain B, Domain 2"/>
    <property type="match status" value="1"/>
</dbReference>
<feature type="domain" description="Resolvase/invertase-type recombinase catalytic" evidence="2">
    <location>
        <begin position="6"/>
        <end position="154"/>
    </location>
</feature>
<dbReference type="GO" id="GO:0000150">
    <property type="term" value="F:DNA strand exchange activity"/>
    <property type="evidence" value="ECO:0007669"/>
    <property type="project" value="InterPro"/>
</dbReference>
<dbReference type="Gene3D" id="3.40.50.1390">
    <property type="entry name" value="Resolvase, N-terminal catalytic domain"/>
    <property type="match status" value="1"/>
</dbReference>
<feature type="domain" description="Recombinase" evidence="3">
    <location>
        <begin position="161"/>
        <end position="271"/>
    </location>
</feature>
<dbReference type="Pfam" id="PF13408">
    <property type="entry name" value="Zn_ribbon_recom"/>
    <property type="match status" value="1"/>
</dbReference>
<evidence type="ECO:0000259" key="3">
    <source>
        <dbReference type="PROSITE" id="PS51737"/>
    </source>
</evidence>
<sequence>MKKENRYVGFVRVSSREQEREGFSLSVQEDGLRNHAERRGGVLVKLFRVAETASRHDERTTFRKFIKYVKQHAAGLDGVLFYKIDRAARNLFDYVELERLESEHGVPFESVTQPSDNSPSGRMFRRSLATMASFQTEQQSLDVRDGLAKRVEEGLFPSRAPYGYKNVRKNKRGLIETDESAAMNVQRIFELFTQHAVGVEKIVDQLFDEGHFYSPSHPRFSESKVYGILHDESYLGKIRFRDDWHPGTHGPLVTQAMFDTAQALLGNKTYRSHQMVYASELIRCGHCGRPITGEPKTKETSTGMKTYSYYRCSRYSRGQHPRIRLTEKILDTQILAFLERLDDRFSVMGDWMSSLLESKLGVSIQRNHVREKELKRQLANCEQRSESLCNKWIDGKIDDERYELKRTEIDQQIDILQSQLDEQRTQITAAKELSKDAGRVFRIIIDRWPTATYQFKRRVLESVFERFKLDSQTLALCDETPFELLLADR</sequence>
<dbReference type="SMART" id="SM00857">
    <property type="entry name" value="Resolvase"/>
    <property type="match status" value="1"/>
</dbReference>
<evidence type="ECO:0000313" key="5">
    <source>
        <dbReference type="Proteomes" id="UP000320735"/>
    </source>
</evidence>
<dbReference type="PANTHER" id="PTHR30461">
    <property type="entry name" value="DNA-INVERTASE FROM LAMBDOID PROPHAGE"/>
    <property type="match status" value="1"/>
</dbReference>
<evidence type="ECO:0000256" key="1">
    <source>
        <dbReference type="SAM" id="Coils"/>
    </source>
</evidence>
<dbReference type="InterPro" id="IPR050639">
    <property type="entry name" value="SSR_resolvase"/>
</dbReference>
<evidence type="ECO:0008006" key="6">
    <source>
        <dbReference type="Google" id="ProtNLM"/>
    </source>
</evidence>
<dbReference type="Pfam" id="PF00239">
    <property type="entry name" value="Resolvase"/>
    <property type="match status" value="1"/>
</dbReference>
<dbReference type="PANTHER" id="PTHR30461:SF23">
    <property type="entry name" value="DNA RECOMBINASE-RELATED"/>
    <property type="match status" value="1"/>
</dbReference>
<dbReference type="InterPro" id="IPR006119">
    <property type="entry name" value="Resolv_N"/>
</dbReference>
<dbReference type="InterPro" id="IPR011109">
    <property type="entry name" value="DNA_bind_recombinase_dom"/>
</dbReference>
<dbReference type="SUPFAM" id="SSF53041">
    <property type="entry name" value="Resolvase-like"/>
    <property type="match status" value="1"/>
</dbReference>
<protein>
    <recommendedName>
        <fullName evidence="6">Recombinase</fullName>
    </recommendedName>
</protein>
<dbReference type="PROSITE" id="PS51736">
    <property type="entry name" value="RECOMBINASES_3"/>
    <property type="match status" value="1"/>
</dbReference>